<dbReference type="GO" id="GO:0000270">
    <property type="term" value="P:peptidoglycan metabolic process"/>
    <property type="evidence" value="ECO:0007669"/>
    <property type="project" value="TreeGrafter"/>
</dbReference>
<evidence type="ECO:0000313" key="4">
    <source>
        <dbReference type="Proteomes" id="UP000595895"/>
    </source>
</evidence>
<evidence type="ECO:0000256" key="1">
    <source>
        <dbReference type="ARBA" id="ARBA00006096"/>
    </source>
</evidence>
<dbReference type="EMBL" id="CP066802">
    <property type="protein sequence ID" value="QQM67639.1"/>
    <property type="molecule type" value="Genomic_DNA"/>
</dbReference>
<proteinExistence type="inferred from homology"/>
<accession>A0A7T7MAE1</accession>
<dbReference type="NCBIfam" id="TIGR00666">
    <property type="entry name" value="PBP4"/>
    <property type="match status" value="1"/>
</dbReference>
<dbReference type="EC" id="3.4.16.4" evidence="3"/>
<name>A0A7T7MAE1_9ACTO</name>
<keyword evidence="2 3" id="KW-0378">Hydrolase</keyword>
<dbReference type="GO" id="GO:0006508">
    <property type="term" value="P:proteolysis"/>
    <property type="evidence" value="ECO:0007669"/>
    <property type="project" value="InterPro"/>
</dbReference>
<dbReference type="Proteomes" id="UP000595895">
    <property type="component" value="Chromosome"/>
</dbReference>
<gene>
    <name evidence="3" type="primary">dacB</name>
    <name evidence="3" type="ORF">JG540_01770</name>
</gene>
<dbReference type="AlphaFoldDB" id="A0A7T7MAE1"/>
<evidence type="ECO:0000256" key="2">
    <source>
        <dbReference type="ARBA" id="ARBA00022801"/>
    </source>
</evidence>
<dbReference type="InterPro" id="IPR012338">
    <property type="entry name" value="Beta-lactam/transpept-like"/>
</dbReference>
<dbReference type="PANTHER" id="PTHR30023:SF0">
    <property type="entry name" value="PENICILLIN-SENSITIVE CARBOXYPEPTIDASE A"/>
    <property type="match status" value="1"/>
</dbReference>
<dbReference type="GO" id="GO:0009002">
    <property type="term" value="F:serine-type D-Ala-D-Ala carboxypeptidase activity"/>
    <property type="evidence" value="ECO:0007669"/>
    <property type="project" value="UniProtKB-EC"/>
</dbReference>
<keyword evidence="3" id="KW-0121">Carboxypeptidase</keyword>
<organism evidence="3 4">
    <name type="scientific">Actinomyces weissii</name>
    <dbReference type="NCBI Taxonomy" id="675090"/>
    <lineage>
        <taxon>Bacteria</taxon>
        <taxon>Bacillati</taxon>
        <taxon>Actinomycetota</taxon>
        <taxon>Actinomycetes</taxon>
        <taxon>Actinomycetales</taxon>
        <taxon>Actinomycetaceae</taxon>
        <taxon>Actinomyces</taxon>
    </lineage>
</organism>
<comment type="similarity">
    <text evidence="1">Belongs to the peptidase S13 family.</text>
</comment>
<keyword evidence="3" id="KW-0645">Protease</keyword>
<dbReference type="InterPro" id="IPR000667">
    <property type="entry name" value="Peptidase_S13"/>
</dbReference>
<dbReference type="PANTHER" id="PTHR30023">
    <property type="entry name" value="D-ALANYL-D-ALANINE CARBOXYPEPTIDASE"/>
    <property type="match status" value="1"/>
</dbReference>
<protein>
    <submittedName>
        <fullName evidence="3">D-alanyl-D-alanine carboxypeptidase/D-alanyl-D-alanine-endopeptidase</fullName>
        <ecNumber evidence="3">3.4.16.4</ecNumber>
    </submittedName>
</protein>
<dbReference type="PRINTS" id="PR00922">
    <property type="entry name" value="DADACBPTASE3"/>
</dbReference>
<evidence type="ECO:0000313" key="3">
    <source>
        <dbReference type="EMBL" id="QQM67639.1"/>
    </source>
</evidence>
<dbReference type="Pfam" id="PF02113">
    <property type="entry name" value="Peptidase_S13"/>
    <property type="match status" value="2"/>
</dbReference>
<reference evidence="3 4" key="1">
    <citation type="submission" date="2020-12" db="EMBL/GenBank/DDBJ databases">
        <authorList>
            <person name="Zhou J."/>
        </authorList>
    </citation>
    <scope>NUCLEOTIDE SEQUENCE [LARGE SCALE GENOMIC DNA]</scope>
    <source>
        <strain evidence="3 4">CCUG 61299</strain>
    </source>
</reference>
<keyword evidence="4" id="KW-1185">Reference proteome</keyword>
<dbReference type="Gene3D" id="3.40.710.10">
    <property type="entry name" value="DD-peptidase/beta-lactamase superfamily"/>
    <property type="match status" value="2"/>
</dbReference>
<sequence>MRKRTVRALSAATLAVAIGYYGVADALDLVPGFVTVAGEQVVAAPFPSVHPPVPVPQQVPRGARADAPLPEPAQVTALASALAANPLVGGGRVGVSVIDVVTGQELADVGARTPLTPASSVKLLTAWAALSVLGPDHTLQTRTTLSQGTVTLVGGGDVLLAEDQGSPTAIAGRAGLGDLARTTAEQLQAQGVASVRVALDDTLFQGPDWNDGWEAGNEDFVARVQPIMVDISARPFGTYPADPAMQAAEVFVEHLKAAGVQVEGAPVRAASPAGAAELAAVTSAPLADVMSVSLKKSDNTMTEVEGRLLAAASGREASFTGATQAVTAQLKAEGFDLTGVSLKDTSGLAKADKVPARLLAQLVQRAAAEQGGKVGRTVVADLPVAALEGTLHDRFHGTGAAGEVRAKTGSLEECASLSGLVVTDGGRLLAYSVIVDGFASGGLWNARSAVDNDFVVPLKAL</sequence>
<dbReference type="SUPFAM" id="SSF56601">
    <property type="entry name" value="beta-lactamase/transpeptidase-like"/>
    <property type="match status" value="1"/>
</dbReference>
<dbReference type="KEGG" id="awe:JG540_01770"/>
<dbReference type="RefSeq" id="WP_200276387.1">
    <property type="nucleotide sequence ID" value="NZ_CP066802.1"/>
</dbReference>